<dbReference type="PANTHER" id="PTHR32208">
    <property type="entry name" value="SECRETED PROTEIN-RELATED"/>
    <property type="match status" value="1"/>
</dbReference>
<dbReference type="SUPFAM" id="SSF81296">
    <property type="entry name" value="E set domains"/>
    <property type="match status" value="1"/>
</dbReference>
<dbReference type="Pfam" id="PF09118">
    <property type="entry name" value="GO-like_E_set"/>
    <property type="match status" value="1"/>
</dbReference>
<accession>A0A8H5C4R9</accession>
<keyword evidence="1" id="KW-0732">Signal</keyword>
<dbReference type="InterPro" id="IPR009880">
    <property type="entry name" value="Glyoxal_oxidase_N"/>
</dbReference>
<dbReference type="Gene3D" id="2.130.10.80">
    <property type="entry name" value="Galactose oxidase/kelch, beta-propeller"/>
    <property type="match status" value="1"/>
</dbReference>
<dbReference type="SUPFAM" id="SSF50965">
    <property type="entry name" value="Galactose oxidase, central domain"/>
    <property type="match status" value="1"/>
</dbReference>
<evidence type="ECO:0000313" key="5">
    <source>
        <dbReference type="Proteomes" id="UP000541558"/>
    </source>
</evidence>
<organism evidence="4 5">
    <name type="scientific">Ephemerocybe angulata</name>
    <dbReference type="NCBI Taxonomy" id="980116"/>
    <lineage>
        <taxon>Eukaryota</taxon>
        <taxon>Fungi</taxon>
        <taxon>Dikarya</taxon>
        <taxon>Basidiomycota</taxon>
        <taxon>Agaricomycotina</taxon>
        <taxon>Agaricomycetes</taxon>
        <taxon>Agaricomycetidae</taxon>
        <taxon>Agaricales</taxon>
        <taxon>Agaricineae</taxon>
        <taxon>Psathyrellaceae</taxon>
        <taxon>Ephemerocybe</taxon>
    </lineage>
</organism>
<dbReference type="InterPro" id="IPR011043">
    <property type="entry name" value="Gal_Oxase/kelch_b-propeller"/>
</dbReference>
<dbReference type="OrthoDB" id="2019572at2759"/>
<evidence type="ECO:0000313" key="4">
    <source>
        <dbReference type="EMBL" id="KAF5333967.1"/>
    </source>
</evidence>
<dbReference type="CDD" id="cd02851">
    <property type="entry name" value="E_set_GO_C"/>
    <property type="match status" value="1"/>
</dbReference>
<sequence length="350" mass="38032">MPDAVRVYPASAGTIMLPLTPANNWTATILFCGGSAVATERWQAPDFIAIQQHRRPPALGSPRRFRILYPRRRAPEARSMLNFIQLPDGTILGLNGAATGSLTPYFHLPMDTNPGSSRHRCYGTSPGPQANRQRFSRNGFSASAIPRMYHSSATLLPDGSVMVTGSNPNADHTTGVKPQPKALPTKLTYGGPSFNVQLTSDDLFGTLENLNKTTAVLIRTGFSTHAMNMGQRFVELQTSFTGFHSNTSAILHVSQVPPNPALLAPGPALLFIVVNGVPSVGVQVMVGSGNIEPQQTLPVITSLHRRLSLETLRRRPRRTALRPSGVWDFRERLPKALMVLGAFAGMYLTM</sequence>
<dbReference type="InterPro" id="IPR014756">
    <property type="entry name" value="Ig_E-set"/>
</dbReference>
<feature type="domain" description="Glyoxal oxidase N-terminal" evidence="2">
    <location>
        <begin position="1"/>
        <end position="174"/>
    </location>
</feature>
<keyword evidence="5" id="KW-1185">Reference proteome</keyword>
<protein>
    <submittedName>
        <fullName evidence="4">Uncharacterized protein</fullName>
    </submittedName>
</protein>
<evidence type="ECO:0000259" key="3">
    <source>
        <dbReference type="Pfam" id="PF09118"/>
    </source>
</evidence>
<gene>
    <name evidence="4" type="ORF">D9611_014940</name>
</gene>
<evidence type="ECO:0000256" key="1">
    <source>
        <dbReference type="ARBA" id="ARBA00022729"/>
    </source>
</evidence>
<dbReference type="Proteomes" id="UP000541558">
    <property type="component" value="Unassembled WGS sequence"/>
</dbReference>
<dbReference type="Pfam" id="PF07250">
    <property type="entry name" value="Glyoxal_oxid_N"/>
    <property type="match status" value="1"/>
</dbReference>
<name>A0A8H5C4R9_9AGAR</name>
<comment type="caution">
    <text evidence="4">The sequence shown here is derived from an EMBL/GenBank/DDBJ whole genome shotgun (WGS) entry which is preliminary data.</text>
</comment>
<proteinExistence type="predicted"/>
<dbReference type="AlphaFoldDB" id="A0A8H5C4R9"/>
<reference evidence="4 5" key="1">
    <citation type="journal article" date="2020" name="ISME J.">
        <title>Uncovering the hidden diversity of litter-decomposition mechanisms in mushroom-forming fungi.</title>
        <authorList>
            <person name="Floudas D."/>
            <person name="Bentzer J."/>
            <person name="Ahren D."/>
            <person name="Johansson T."/>
            <person name="Persson P."/>
            <person name="Tunlid A."/>
        </authorList>
    </citation>
    <scope>NUCLEOTIDE SEQUENCE [LARGE SCALE GENOMIC DNA]</scope>
    <source>
        <strain evidence="4 5">CBS 175.51</strain>
    </source>
</reference>
<dbReference type="PANTHER" id="PTHR32208:SF21">
    <property type="entry name" value="LOW QUALITY PROTEIN: ALDEHYDE OXIDASE GLOX-LIKE"/>
    <property type="match status" value="1"/>
</dbReference>
<dbReference type="InterPro" id="IPR037293">
    <property type="entry name" value="Gal_Oxidase_central_sf"/>
</dbReference>
<dbReference type="InterPro" id="IPR015202">
    <property type="entry name" value="GO-like_E_set"/>
</dbReference>
<evidence type="ECO:0000259" key="2">
    <source>
        <dbReference type="Pfam" id="PF07250"/>
    </source>
</evidence>
<dbReference type="EMBL" id="JAACJK010000089">
    <property type="protein sequence ID" value="KAF5333967.1"/>
    <property type="molecule type" value="Genomic_DNA"/>
</dbReference>
<feature type="domain" description="Galactose oxidase-like Early set" evidence="3">
    <location>
        <begin position="178"/>
        <end position="286"/>
    </location>
</feature>